<dbReference type="Pfam" id="PF00112">
    <property type="entry name" value="Peptidase_C1"/>
    <property type="match status" value="1"/>
</dbReference>
<feature type="domain" description="Peptidase C1A papain C-terminal" evidence="2">
    <location>
        <begin position="16"/>
        <end position="227"/>
    </location>
</feature>
<sequence length="237" mass="25603">MWLEIKGHIEHAIQSPPKTFDWRDRIMIPPAKNQGNCYSCTSFAAAAAIEISSIIAHGGNGPDVAAQYMHTCIVHRGETDEDSICSSGIEPRRLLKLLVETGYAVSLPDDTPFPPSSCPAVGIYSTLAGFEPISISAARSFLTIGPILTDMYIWNDFFNYTTNRSQTYSPDMSLGQPALHSLCVIGYTPEGWIVKNSLGSHWGEGTGFGVIKLGTCGLLTDSPPPGWAPRPAFAVQV</sequence>
<organism evidence="3 4">
    <name type="scientific">Pseudomonas allii</name>
    <dbReference type="NCBI Taxonomy" id="2740531"/>
    <lineage>
        <taxon>Bacteria</taxon>
        <taxon>Pseudomonadati</taxon>
        <taxon>Pseudomonadota</taxon>
        <taxon>Gammaproteobacteria</taxon>
        <taxon>Pseudomonadales</taxon>
        <taxon>Pseudomonadaceae</taxon>
        <taxon>Pseudomonas</taxon>
    </lineage>
</organism>
<comment type="caution">
    <text evidence="3">The sequence shown here is derived from an EMBL/GenBank/DDBJ whole genome shotgun (WGS) entry which is preliminary data.</text>
</comment>
<comment type="similarity">
    <text evidence="1">Belongs to the peptidase C1 family.</text>
</comment>
<dbReference type="PANTHER" id="PTHR12411">
    <property type="entry name" value="CYSTEINE PROTEASE FAMILY C1-RELATED"/>
    <property type="match status" value="1"/>
</dbReference>
<evidence type="ECO:0000313" key="3">
    <source>
        <dbReference type="EMBL" id="NWN60810.1"/>
    </source>
</evidence>
<dbReference type="GO" id="GO:0008234">
    <property type="term" value="F:cysteine-type peptidase activity"/>
    <property type="evidence" value="ECO:0007669"/>
    <property type="project" value="InterPro"/>
</dbReference>
<dbReference type="Gene3D" id="3.90.70.10">
    <property type="entry name" value="Cysteine proteinases"/>
    <property type="match status" value="1"/>
</dbReference>
<name>A0A7Y8RLP5_9PSED</name>
<gene>
    <name evidence="3" type="ORF">HT123_06245</name>
</gene>
<dbReference type="SUPFAM" id="SSF54001">
    <property type="entry name" value="Cysteine proteinases"/>
    <property type="match status" value="1"/>
</dbReference>
<evidence type="ECO:0000313" key="4">
    <source>
        <dbReference type="Proteomes" id="UP000543908"/>
    </source>
</evidence>
<accession>A0A7Y8RLP5</accession>
<dbReference type="AlphaFoldDB" id="A0A7Y8RLP5"/>
<dbReference type="InterPro" id="IPR038765">
    <property type="entry name" value="Papain-like_cys_pep_sf"/>
</dbReference>
<dbReference type="InterPro" id="IPR000668">
    <property type="entry name" value="Peptidase_C1A_C"/>
</dbReference>
<dbReference type="InterPro" id="IPR013128">
    <property type="entry name" value="Peptidase_C1A"/>
</dbReference>
<evidence type="ECO:0000259" key="2">
    <source>
        <dbReference type="SMART" id="SM00645"/>
    </source>
</evidence>
<dbReference type="EMBL" id="JABUHS010000040">
    <property type="protein sequence ID" value="NWN60810.1"/>
    <property type="molecule type" value="Genomic_DNA"/>
</dbReference>
<reference evidence="3 4" key="1">
    <citation type="submission" date="2020-05" db="EMBL/GenBank/DDBJ databases">
        <title>Onion-isolated Pseudomonas sp.</title>
        <authorList>
            <person name="Fujikawa T."/>
            <person name="Sawada H."/>
        </authorList>
    </citation>
    <scope>NUCLEOTIDE SEQUENCE [LARGE SCALE GENOMIC DNA]</scope>
    <source>
        <strain evidence="3 4">MAFF 301512</strain>
    </source>
</reference>
<dbReference type="Proteomes" id="UP000543908">
    <property type="component" value="Unassembled WGS sequence"/>
</dbReference>
<dbReference type="GO" id="GO:0006508">
    <property type="term" value="P:proteolysis"/>
    <property type="evidence" value="ECO:0007669"/>
    <property type="project" value="InterPro"/>
</dbReference>
<protein>
    <recommendedName>
        <fullName evidence="2">Peptidase C1A papain C-terminal domain-containing protein</fullName>
    </recommendedName>
</protein>
<proteinExistence type="inferred from homology"/>
<evidence type="ECO:0000256" key="1">
    <source>
        <dbReference type="ARBA" id="ARBA00008455"/>
    </source>
</evidence>
<dbReference type="SMART" id="SM00645">
    <property type="entry name" value="Pept_C1"/>
    <property type="match status" value="1"/>
</dbReference>